<organism evidence="1 2">
    <name type="scientific">Mucilaginibacter pallidiroseus</name>
    <dbReference type="NCBI Taxonomy" id="2599295"/>
    <lineage>
        <taxon>Bacteria</taxon>
        <taxon>Pseudomonadati</taxon>
        <taxon>Bacteroidota</taxon>
        <taxon>Sphingobacteriia</taxon>
        <taxon>Sphingobacteriales</taxon>
        <taxon>Sphingobacteriaceae</taxon>
        <taxon>Mucilaginibacter</taxon>
    </lineage>
</organism>
<dbReference type="Proteomes" id="UP000320042">
    <property type="component" value="Unassembled WGS sequence"/>
</dbReference>
<accession>A0A563UED0</accession>
<dbReference type="OrthoDB" id="1036397at2"/>
<comment type="caution">
    <text evidence="1">The sequence shown here is derived from an EMBL/GenBank/DDBJ whole genome shotgun (WGS) entry which is preliminary data.</text>
</comment>
<evidence type="ECO:0000313" key="1">
    <source>
        <dbReference type="EMBL" id="TWR29722.1"/>
    </source>
</evidence>
<sequence>MNILVFKTNVTTKQQVSSVHNLLTAMTDIEQYNFDLEDCDNVLRVVSNNLEAQTISSALQVAGFSCEELV</sequence>
<protein>
    <recommendedName>
        <fullName evidence="3">HMA domain-containing protein</fullName>
    </recommendedName>
</protein>
<evidence type="ECO:0000313" key="2">
    <source>
        <dbReference type="Proteomes" id="UP000320042"/>
    </source>
</evidence>
<gene>
    <name evidence="1" type="ORF">FPZ43_07630</name>
</gene>
<name>A0A563UED0_9SPHI</name>
<dbReference type="AlphaFoldDB" id="A0A563UED0"/>
<keyword evidence="2" id="KW-1185">Reference proteome</keyword>
<dbReference type="RefSeq" id="WP_146381278.1">
    <property type="nucleotide sequence ID" value="NZ_VOEJ01000003.1"/>
</dbReference>
<evidence type="ECO:0008006" key="3">
    <source>
        <dbReference type="Google" id="ProtNLM"/>
    </source>
</evidence>
<dbReference type="EMBL" id="VOEJ01000003">
    <property type="protein sequence ID" value="TWR29722.1"/>
    <property type="molecule type" value="Genomic_DNA"/>
</dbReference>
<reference evidence="1 2" key="1">
    <citation type="submission" date="2019-07" db="EMBL/GenBank/DDBJ databases">
        <authorList>
            <person name="Kim J."/>
        </authorList>
    </citation>
    <scope>NUCLEOTIDE SEQUENCE [LARGE SCALE GENOMIC DNA]</scope>
    <source>
        <strain evidence="2">dk17</strain>
    </source>
</reference>
<proteinExistence type="predicted"/>